<proteinExistence type="predicted"/>
<reference evidence="2 3" key="1">
    <citation type="journal article" date="2016" name="Mol. Biol. Evol.">
        <title>Comparative Genomics of Early-Diverging Mushroom-Forming Fungi Provides Insights into the Origins of Lignocellulose Decay Capabilities.</title>
        <authorList>
            <person name="Nagy L.G."/>
            <person name="Riley R."/>
            <person name="Tritt A."/>
            <person name="Adam C."/>
            <person name="Daum C."/>
            <person name="Floudas D."/>
            <person name="Sun H."/>
            <person name="Yadav J.S."/>
            <person name="Pangilinan J."/>
            <person name="Larsson K.H."/>
            <person name="Matsuura K."/>
            <person name="Barry K."/>
            <person name="Labutti K."/>
            <person name="Kuo R."/>
            <person name="Ohm R.A."/>
            <person name="Bhattacharya S.S."/>
            <person name="Shirouzu T."/>
            <person name="Yoshinaga Y."/>
            <person name="Martin F.M."/>
            <person name="Grigoriev I.V."/>
            <person name="Hibbett D.S."/>
        </authorList>
    </citation>
    <scope>NUCLEOTIDE SEQUENCE [LARGE SCALE GENOMIC DNA]</scope>
    <source>
        <strain evidence="2 3">L-15889</strain>
    </source>
</reference>
<accession>A0A165KNE7</accession>
<dbReference type="GO" id="GO:0016491">
    <property type="term" value="F:oxidoreductase activity"/>
    <property type="evidence" value="ECO:0007669"/>
    <property type="project" value="UniProtKB-KW"/>
</dbReference>
<organism evidence="2 3">
    <name type="scientific">Daedalea quercina L-15889</name>
    <dbReference type="NCBI Taxonomy" id="1314783"/>
    <lineage>
        <taxon>Eukaryota</taxon>
        <taxon>Fungi</taxon>
        <taxon>Dikarya</taxon>
        <taxon>Basidiomycota</taxon>
        <taxon>Agaricomycotina</taxon>
        <taxon>Agaricomycetes</taxon>
        <taxon>Polyporales</taxon>
        <taxon>Fomitopsis</taxon>
    </lineage>
</organism>
<dbReference type="PANTHER" id="PTHR35870">
    <property type="entry name" value="PROTEIN, PUTATIVE (AFU_ORTHOLOGUE AFUA_5G03330)-RELATED"/>
    <property type="match status" value="1"/>
</dbReference>
<evidence type="ECO:0000313" key="2">
    <source>
        <dbReference type="EMBL" id="KZT63363.1"/>
    </source>
</evidence>
<keyword evidence="1" id="KW-0560">Oxidoreductase</keyword>
<dbReference type="Pfam" id="PF14027">
    <property type="entry name" value="Questin_oxidase"/>
    <property type="match status" value="1"/>
</dbReference>
<dbReference type="EMBL" id="KV429192">
    <property type="protein sequence ID" value="KZT63363.1"/>
    <property type="molecule type" value="Genomic_DNA"/>
</dbReference>
<protein>
    <recommendedName>
        <fullName evidence="4">Oxidoreductase AflY</fullName>
    </recommendedName>
</protein>
<evidence type="ECO:0008006" key="4">
    <source>
        <dbReference type="Google" id="ProtNLM"/>
    </source>
</evidence>
<dbReference type="AlphaFoldDB" id="A0A165KNE7"/>
<sequence length="505" mass="54554">MATTMIDGNDSDRLDALFPLPSLPPPVLSPQRLPGVSHESSSAVATLLKDNHARWHIFFNDKGFHNHAAHFLLAIYQLGATPALLEAAYESQCATQRPAYKSPSALTEDNLYEHLGDEDYYNTYMNYFASAIRENGISAVLEQYLFSPEANKAPRMMLNRFLSGVLHPIIHVGYGCEFGLPGMVAEGLGQLCVQPDHMPDVFPASLFGSLGSAVAPSVSNIAAALSSVGLSGKTESSSEETSHALAVLAKVAADPAYAPSAIGIPVENPSDETMLANVLEARGSGIFGLASEWGVDGADKDAVHRKIEELNWMNVVLYGVGGWAGRHSAPGRRFNADFFFLHLVTSVLFLHSYVPYLSPRSISILLRAYMSTSLAMYVARGRPALPIRAFYASTTTRAGAPGPAPTPHQHALTADPTTSAWFAVLQSTLAHNDDHLAKLQRALVHFATLYGATPAGRFKGVRGLDGAEVLDGSLFLRVAALSQDRIGWMREGEENKGWDFHGFFD</sequence>
<keyword evidence="3" id="KW-1185">Reference proteome</keyword>
<dbReference type="OrthoDB" id="10004862at2759"/>
<name>A0A165KNE7_9APHY</name>
<evidence type="ECO:0000313" key="3">
    <source>
        <dbReference type="Proteomes" id="UP000076727"/>
    </source>
</evidence>
<dbReference type="Proteomes" id="UP000076727">
    <property type="component" value="Unassembled WGS sequence"/>
</dbReference>
<dbReference type="PANTHER" id="PTHR35870:SF1">
    <property type="entry name" value="PROTEIN, PUTATIVE (AFU_ORTHOLOGUE AFUA_5G03330)-RELATED"/>
    <property type="match status" value="1"/>
</dbReference>
<dbReference type="STRING" id="1314783.A0A165KNE7"/>
<dbReference type="InterPro" id="IPR025337">
    <property type="entry name" value="Questin_oxidase-like"/>
</dbReference>
<gene>
    <name evidence="2" type="ORF">DAEQUDRAFT_719501</name>
</gene>
<evidence type="ECO:0000256" key="1">
    <source>
        <dbReference type="ARBA" id="ARBA00023002"/>
    </source>
</evidence>